<protein>
    <submittedName>
        <fullName evidence="2">Uncharacterized protein</fullName>
    </submittedName>
</protein>
<organism evidence="2 3">
    <name type="scientific">Caenorhabditis auriculariae</name>
    <dbReference type="NCBI Taxonomy" id="2777116"/>
    <lineage>
        <taxon>Eukaryota</taxon>
        <taxon>Metazoa</taxon>
        <taxon>Ecdysozoa</taxon>
        <taxon>Nematoda</taxon>
        <taxon>Chromadorea</taxon>
        <taxon>Rhabditida</taxon>
        <taxon>Rhabditina</taxon>
        <taxon>Rhabditomorpha</taxon>
        <taxon>Rhabditoidea</taxon>
        <taxon>Rhabditidae</taxon>
        <taxon>Peloderinae</taxon>
        <taxon>Caenorhabditis</taxon>
    </lineage>
</organism>
<feature type="transmembrane region" description="Helical" evidence="1">
    <location>
        <begin position="28"/>
        <end position="46"/>
    </location>
</feature>
<comment type="caution">
    <text evidence="2">The sequence shown here is derived from an EMBL/GenBank/DDBJ whole genome shotgun (WGS) entry which is preliminary data.</text>
</comment>
<keyword evidence="1" id="KW-0472">Membrane</keyword>
<keyword evidence="1" id="KW-1133">Transmembrane helix</keyword>
<keyword evidence="1" id="KW-0812">Transmembrane</keyword>
<accession>A0A8S1H4Z8</accession>
<dbReference type="EMBL" id="CAJGYM010000012">
    <property type="protein sequence ID" value="CAD6189888.1"/>
    <property type="molecule type" value="Genomic_DNA"/>
</dbReference>
<proteinExistence type="predicted"/>
<name>A0A8S1H4Z8_9PELO</name>
<evidence type="ECO:0000313" key="3">
    <source>
        <dbReference type="Proteomes" id="UP000835052"/>
    </source>
</evidence>
<dbReference type="AlphaFoldDB" id="A0A8S1H4Z8"/>
<evidence type="ECO:0000313" key="2">
    <source>
        <dbReference type="EMBL" id="CAD6189888.1"/>
    </source>
</evidence>
<gene>
    <name evidence="2" type="ORF">CAUJ_LOCUS5807</name>
</gene>
<evidence type="ECO:0000256" key="1">
    <source>
        <dbReference type="SAM" id="Phobius"/>
    </source>
</evidence>
<sequence length="83" mass="9157">MASATTETIVIVVVTEPEDRLVPLMANWLTYTIIIAVVGFFVCFLLERIWSMVTRSGGGKDVVREGSYAELCFTPVSTRIDAV</sequence>
<reference evidence="2" key="1">
    <citation type="submission" date="2020-10" db="EMBL/GenBank/DDBJ databases">
        <authorList>
            <person name="Kikuchi T."/>
        </authorList>
    </citation>
    <scope>NUCLEOTIDE SEQUENCE</scope>
    <source>
        <strain evidence="2">NKZ352</strain>
    </source>
</reference>
<keyword evidence="3" id="KW-1185">Reference proteome</keyword>
<dbReference type="Proteomes" id="UP000835052">
    <property type="component" value="Unassembled WGS sequence"/>
</dbReference>